<feature type="compositionally biased region" description="Polar residues" evidence="1">
    <location>
        <begin position="327"/>
        <end position="342"/>
    </location>
</feature>
<organism evidence="2">
    <name type="scientific">Aphanomyces astaci</name>
    <name type="common">Crayfish plague agent</name>
    <dbReference type="NCBI Taxonomy" id="112090"/>
    <lineage>
        <taxon>Eukaryota</taxon>
        <taxon>Sar</taxon>
        <taxon>Stramenopiles</taxon>
        <taxon>Oomycota</taxon>
        <taxon>Saprolegniomycetes</taxon>
        <taxon>Saprolegniales</taxon>
        <taxon>Verrucalvaceae</taxon>
        <taxon>Aphanomyces</taxon>
    </lineage>
</organism>
<sequence>MATEAKSLGSSRSQAALETCASNDFTPVLGLSASRSCVKIMTSSRSQSRVSNSPSQTKVSNLVVAQSEGEIARDFFVDCGTHTFPYGESYQMDPSLPGDAEVAAQREICDNVEDWTEALVDTIDDLLQWKDQMIALHALPTNAIAGLVLLSSRFCRCKGHLQAELARMLDMTHSLIGNLLLNSHIQQYKTNMIDMSVAMDNEKMVLAEEQCKLRAALAQLTLVKASHRMFRWTRLSSRLREKELTHELERQASLFDAKREEFHQVVKVQREQITALTDTLASLQSTNAAHAAPKTKIVLMPATAATQAKAARLKSAPVRSVGFERPTPSQRGDAQWNDGKSPNTPPAKSKRQQPNQPLPLNNNQEKSIDGVVAVVKPPARPRTSGATPRGRRQQAQGVPATALEWRSPQDMSVEERRVHYKKSWQEQRQKQRDEATAKHLDHVKLDLHGVPPMQQEAPDTTDNDVLQLEVGEAATSVVALAHGNNALINSLGVRKDKPKR</sequence>
<evidence type="ECO:0000256" key="1">
    <source>
        <dbReference type="SAM" id="MobiDB-lite"/>
    </source>
</evidence>
<feature type="region of interest" description="Disordered" evidence="1">
    <location>
        <begin position="310"/>
        <end position="402"/>
    </location>
</feature>
<dbReference type="EMBL" id="KI913129">
    <property type="protein sequence ID" value="ETV78781.1"/>
    <property type="molecule type" value="Genomic_DNA"/>
</dbReference>
<name>W4GHL3_APHAT</name>
<dbReference type="RefSeq" id="XP_009831500.1">
    <property type="nucleotide sequence ID" value="XM_009833198.1"/>
</dbReference>
<proteinExistence type="predicted"/>
<gene>
    <name evidence="2" type="ORF">H257_07613</name>
</gene>
<feature type="compositionally biased region" description="Low complexity" evidence="1">
    <location>
        <begin position="352"/>
        <end position="364"/>
    </location>
</feature>
<dbReference type="OrthoDB" id="77848at2759"/>
<dbReference type="VEuPathDB" id="FungiDB:H257_07613"/>
<protein>
    <submittedName>
        <fullName evidence="2">Uncharacterized protein</fullName>
    </submittedName>
</protein>
<reference evidence="2" key="1">
    <citation type="submission" date="2013-12" db="EMBL/GenBank/DDBJ databases">
        <title>The Genome Sequence of Aphanomyces astaci APO3.</title>
        <authorList>
            <consortium name="The Broad Institute Genomics Platform"/>
            <person name="Russ C."/>
            <person name="Tyler B."/>
            <person name="van West P."/>
            <person name="Dieguez-Uribeondo J."/>
            <person name="Young S.K."/>
            <person name="Zeng Q."/>
            <person name="Gargeya S."/>
            <person name="Fitzgerald M."/>
            <person name="Abouelleil A."/>
            <person name="Alvarado L."/>
            <person name="Chapman S.B."/>
            <person name="Gainer-Dewar J."/>
            <person name="Goldberg J."/>
            <person name="Griggs A."/>
            <person name="Gujja S."/>
            <person name="Hansen M."/>
            <person name="Howarth C."/>
            <person name="Imamovic A."/>
            <person name="Ireland A."/>
            <person name="Larimer J."/>
            <person name="McCowan C."/>
            <person name="Murphy C."/>
            <person name="Pearson M."/>
            <person name="Poon T.W."/>
            <person name="Priest M."/>
            <person name="Roberts A."/>
            <person name="Saif S."/>
            <person name="Shea T."/>
            <person name="Sykes S."/>
            <person name="Wortman J."/>
            <person name="Nusbaum C."/>
            <person name="Birren B."/>
        </authorList>
    </citation>
    <scope>NUCLEOTIDE SEQUENCE [LARGE SCALE GENOMIC DNA]</scope>
    <source>
        <strain evidence="2">APO3</strain>
    </source>
</reference>
<evidence type="ECO:0000313" key="2">
    <source>
        <dbReference type="EMBL" id="ETV78781.1"/>
    </source>
</evidence>
<accession>W4GHL3</accession>
<dbReference type="GeneID" id="20809609"/>
<dbReference type="AlphaFoldDB" id="W4GHL3"/>